<feature type="chain" id="PRO_5038076563" description="DUF3300 domain-containing protein" evidence="2">
    <location>
        <begin position="23"/>
        <end position="258"/>
    </location>
</feature>
<evidence type="ECO:0008006" key="5">
    <source>
        <dbReference type="Google" id="ProtNLM"/>
    </source>
</evidence>
<dbReference type="AlphaFoldDB" id="A0A973A737"/>
<accession>A0A973A737</accession>
<feature type="compositionally biased region" description="Basic and acidic residues" evidence="1">
    <location>
        <begin position="236"/>
        <end position="251"/>
    </location>
</feature>
<dbReference type="Proteomes" id="UP000754644">
    <property type="component" value="Unassembled WGS sequence"/>
</dbReference>
<name>A0A973A737_9GAMM</name>
<feature type="compositionally biased region" description="Basic and acidic residues" evidence="1">
    <location>
        <begin position="176"/>
        <end position="204"/>
    </location>
</feature>
<gene>
    <name evidence="3" type="ORF">HQ497_02890</name>
</gene>
<feature type="compositionally biased region" description="Low complexity" evidence="1">
    <location>
        <begin position="161"/>
        <end position="173"/>
    </location>
</feature>
<organism evidence="3 4">
    <name type="scientific">SAR86 cluster bacterium</name>
    <dbReference type="NCBI Taxonomy" id="2030880"/>
    <lineage>
        <taxon>Bacteria</taxon>
        <taxon>Pseudomonadati</taxon>
        <taxon>Pseudomonadota</taxon>
        <taxon>Gammaproteobacteria</taxon>
        <taxon>SAR86 cluster</taxon>
    </lineage>
</organism>
<sequence length="258" mass="29803">MPVTHIILISLTFLITSVACQATEVVDMPLITYITNPQESPFNHCHFDQAHKHAHCYLPDEVHVCDHEPQATPTVVYVQPATMIIQSRYSNVYGPVYPVYFGSLRDPYAAYDYSAGGYWGYPARTYPTWRYSVQSRAVRRHAVQKDSARQPIKGYAIGNHSSASRTSARQSAQYDAQERRSPNDHQRLDRYANNSHRDPQEPRTRPNTGHGEPSAERHEQAISRAEHQSQPMRQRPPRDKASRNHWQDSKRNRQRKDR</sequence>
<keyword evidence="2" id="KW-0732">Signal</keyword>
<evidence type="ECO:0000256" key="2">
    <source>
        <dbReference type="SAM" id="SignalP"/>
    </source>
</evidence>
<feature type="compositionally biased region" description="Basic and acidic residues" evidence="1">
    <location>
        <begin position="213"/>
        <end position="227"/>
    </location>
</feature>
<proteinExistence type="predicted"/>
<reference evidence="3" key="1">
    <citation type="submission" date="2020-05" db="EMBL/GenBank/DDBJ databases">
        <title>Sulfur intermediates as new biogeochemical hubs in an aquatic model microbial ecosystem.</title>
        <authorList>
            <person name="Vigneron A."/>
        </authorList>
    </citation>
    <scope>NUCLEOTIDE SEQUENCE</scope>
    <source>
        <strain evidence="3">Bin.250</strain>
    </source>
</reference>
<feature type="region of interest" description="Disordered" evidence="1">
    <location>
        <begin position="141"/>
        <end position="258"/>
    </location>
</feature>
<evidence type="ECO:0000256" key="1">
    <source>
        <dbReference type="SAM" id="MobiDB-lite"/>
    </source>
</evidence>
<evidence type="ECO:0000313" key="3">
    <source>
        <dbReference type="EMBL" id="NQV64289.1"/>
    </source>
</evidence>
<protein>
    <recommendedName>
        <fullName evidence="5">DUF3300 domain-containing protein</fullName>
    </recommendedName>
</protein>
<evidence type="ECO:0000313" key="4">
    <source>
        <dbReference type="Proteomes" id="UP000754644"/>
    </source>
</evidence>
<feature type="signal peptide" evidence="2">
    <location>
        <begin position="1"/>
        <end position="22"/>
    </location>
</feature>
<comment type="caution">
    <text evidence="3">The sequence shown here is derived from an EMBL/GenBank/DDBJ whole genome shotgun (WGS) entry which is preliminary data.</text>
</comment>
<dbReference type="EMBL" id="JABMOJ010000106">
    <property type="protein sequence ID" value="NQV64289.1"/>
    <property type="molecule type" value="Genomic_DNA"/>
</dbReference>